<protein>
    <submittedName>
        <fullName evidence="2">Uncharacterized protein</fullName>
    </submittedName>
</protein>
<proteinExistence type="predicted"/>
<evidence type="ECO:0000256" key="1">
    <source>
        <dbReference type="SAM" id="MobiDB-lite"/>
    </source>
</evidence>
<organism evidence="2 3">
    <name type="scientific">Dryococelus australis</name>
    <dbReference type="NCBI Taxonomy" id="614101"/>
    <lineage>
        <taxon>Eukaryota</taxon>
        <taxon>Metazoa</taxon>
        <taxon>Ecdysozoa</taxon>
        <taxon>Arthropoda</taxon>
        <taxon>Hexapoda</taxon>
        <taxon>Insecta</taxon>
        <taxon>Pterygota</taxon>
        <taxon>Neoptera</taxon>
        <taxon>Polyneoptera</taxon>
        <taxon>Phasmatodea</taxon>
        <taxon>Verophasmatodea</taxon>
        <taxon>Anareolatae</taxon>
        <taxon>Phasmatidae</taxon>
        <taxon>Eurycanthinae</taxon>
        <taxon>Dryococelus</taxon>
    </lineage>
</organism>
<keyword evidence="3" id="KW-1185">Reference proteome</keyword>
<reference evidence="2 3" key="1">
    <citation type="submission" date="2023-02" db="EMBL/GenBank/DDBJ databases">
        <title>LHISI_Scaffold_Assembly.</title>
        <authorList>
            <person name="Stuart O.P."/>
            <person name="Cleave R."/>
            <person name="Magrath M.J.L."/>
            <person name="Mikheyev A.S."/>
        </authorList>
    </citation>
    <scope>NUCLEOTIDE SEQUENCE [LARGE SCALE GENOMIC DNA]</scope>
    <source>
        <strain evidence="2">Daus_M_001</strain>
        <tissue evidence="2">Leg muscle</tissue>
    </source>
</reference>
<evidence type="ECO:0000313" key="3">
    <source>
        <dbReference type="Proteomes" id="UP001159363"/>
    </source>
</evidence>
<evidence type="ECO:0000313" key="2">
    <source>
        <dbReference type="EMBL" id="KAJ8879101.1"/>
    </source>
</evidence>
<dbReference type="EMBL" id="JARBHB010000007">
    <property type="protein sequence ID" value="KAJ8879101.1"/>
    <property type="molecule type" value="Genomic_DNA"/>
</dbReference>
<feature type="region of interest" description="Disordered" evidence="1">
    <location>
        <begin position="90"/>
        <end position="111"/>
    </location>
</feature>
<name>A0ABQ9H491_9NEOP</name>
<dbReference type="Proteomes" id="UP001159363">
    <property type="component" value="Chromosome 6"/>
</dbReference>
<gene>
    <name evidence="2" type="ORF">PR048_019707</name>
</gene>
<accession>A0ABQ9H491</accession>
<comment type="caution">
    <text evidence="2">The sequence shown here is derived from an EMBL/GenBank/DDBJ whole genome shotgun (WGS) entry which is preliminary data.</text>
</comment>
<sequence length="562" mass="63169">MSLQDRKFALKFSQEHLDVSRTQRRKKWMHVCLVRVMGHRNEITFQLGIRVTNYSLKNSFHYLKGKYGITYIPTDKSKTTRRSAARLCERHERAGKTPRCSLGHEPPDGSLSEAASSAARQCVVAVTLGETKVTRCAEMFEVVSQLSSPSPLNSSHHGERGCTRNVRHVSHVANRGGVTWVTMVGGQRFNFAVSEVPLQAFKRQLYRRVICMIHDTSHYDTTPRTVGTAQEVLMCESLSSELKEMFKMPSLSTNTCINPPLNGHRQVDVAALLECAPACEAYQRPWSVGSQATGTPRVERCRTESVEVSTQIVSVTETRQECHPPPLPFPSPPYKQFVSPTLFPLPLYFNAPCRSAGNKANFCVTRHKFAKFTSPHWWHLRVELIASGWRLNVLTRAFRRHTFKACGQWSKQTLKYLATLMAFSVNTIAWHDNSVRHMVQAWLAISRPCDGCKMVLRWDIAVISIWTMLGPFVFTTPGPVINRVSGAISRPAMVPGACQLLANCLPAWHLNDIHGDSSPFLLQTIPRAEQWILAAPDEPSPGIQFVPKMFYRFEVGALDGPA</sequence>